<dbReference type="InterPro" id="IPR050082">
    <property type="entry name" value="RNA_methyltr_RlmE"/>
</dbReference>
<evidence type="ECO:0000256" key="6">
    <source>
        <dbReference type="ARBA" id="ARBA00038861"/>
    </source>
</evidence>
<evidence type="ECO:0000313" key="14">
    <source>
        <dbReference type="EMBL" id="NMC62541.1"/>
    </source>
</evidence>
<comment type="catalytic activity">
    <reaction evidence="10 11">
        <text>uridine(2552) in 23S rRNA + S-adenosyl-L-methionine = 2'-O-methyluridine(2552) in 23S rRNA + S-adenosyl-L-homocysteine + H(+)</text>
        <dbReference type="Rhea" id="RHEA:42720"/>
        <dbReference type="Rhea" id="RHEA-COMP:10202"/>
        <dbReference type="Rhea" id="RHEA-COMP:10203"/>
        <dbReference type="ChEBI" id="CHEBI:15378"/>
        <dbReference type="ChEBI" id="CHEBI:57856"/>
        <dbReference type="ChEBI" id="CHEBI:59789"/>
        <dbReference type="ChEBI" id="CHEBI:65315"/>
        <dbReference type="ChEBI" id="CHEBI:74478"/>
        <dbReference type="EC" id="2.1.1.166"/>
    </reaction>
</comment>
<dbReference type="EMBL" id="JAAZON010000219">
    <property type="protein sequence ID" value="NMC62541.1"/>
    <property type="molecule type" value="Genomic_DNA"/>
</dbReference>
<evidence type="ECO:0000256" key="3">
    <source>
        <dbReference type="ARBA" id="ARBA00022679"/>
    </source>
</evidence>
<keyword evidence="2 11" id="KW-0489">Methyltransferase</keyword>
<feature type="binding site" evidence="11">
    <location>
        <position position="54"/>
    </location>
    <ligand>
        <name>S-adenosyl-L-methionine</name>
        <dbReference type="ChEBI" id="CHEBI:59789"/>
    </ligand>
</feature>
<feature type="binding site" evidence="11">
    <location>
        <position position="72"/>
    </location>
    <ligand>
        <name>S-adenosyl-L-methionine</name>
        <dbReference type="ChEBI" id="CHEBI:59789"/>
    </ligand>
</feature>
<keyword evidence="3 11" id="KW-0808">Transferase</keyword>
<feature type="binding site" evidence="11">
    <location>
        <position position="114"/>
    </location>
    <ligand>
        <name>S-adenosyl-L-methionine</name>
        <dbReference type="ChEBI" id="CHEBI:59789"/>
    </ligand>
</feature>
<dbReference type="SUPFAM" id="SSF53335">
    <property type="entry name" value="S-adenosyl-L-methionine-dependent methyltransferases"/>
    <property type="match status" value="1"/>
</dbReference>
<dbReference type="EC" id="2.1.1.166" evidence="6 11"/>
<evidence type="ECO:0000256" key="8">
    <source>
        <dbReference type="ARBA" id="ARBA00041995"/>
    </source>
</evidence>
<comment type="caution">
    <text evidence="14">The sequence shown here is derived from an EMBL/GenBank/DDBJ whole genome shotgun (WGS) entry which is preliminary data.</text>
</comment>
<dbReference type="PANTHER" id="PTHR10920:SF13">
    <property type="entry name" value="PRE-RRNA 2'-O-RIBOSE RNA METHYLTRANSFERASE FTSJ3"/>
    <property type="match status" value="1"/>
</dbReference>
<comment type="similarity">
    <text evidence="11">Belongs to the class I-like SAM-binding methyltransferase superfamily. RNA methyltransferase RlmE family.</text>
</comment>
<dbReference type="PIRSF" id="PIRSF005461">
    <property type="entry name" value="23S_rRNA_mtase"/>
    <property type="match status" value="1"/>
</dbReference>
<keyword evidence="1 11" id="KW-0698">rRNA processing</keyword>
<feature type="active site" description="Proton acceptor" evidence="11 12">
    <location>
        <position position="154"/>
    </location>
</feature>
<dbReference type="PANTHER" id="PTHR10920">
    <property type="entry name" value="RIBOSOMAL RNA METHYLTRANSFERASE"/>
    <property type="match status" value="1"/>
</dbReference>
<protein>
    <recommendedName>
        <fullName evidence="7 11">Ribosomal RNA large subunit methyltransferase E</fullName>
        <ecNumber evidence="6 11">2.1.1.166</ecNumber>
    </recommendedName>
    <alternativeName>
        <fullName evidence="9 11">23S rRNA Um2552 methyltransferase</fullName>
    </alternativeName>
    <alternativeName>
        <fullName evidence="8 11">rRNA (uridine-2'-O-)-methyltransferase</fullName>
    </alternativeName>
</protein>
<evidence type="ECO:0000256" key="5">
    <source>
        <dbReference type="ARBA" id="ARBA00037569"/>
    </source>
</evidence>
<dbReference type="InterPro" id="IPR015507">
    <property type="entry name" value="rRNA-MeTfrase_E"/>
</dbReference>
<keyword evidence="4 11" id="KW-0949">S-adenosyl-L-methionine</keyword>
<evidence type="ECO:0000313" key="15">
    <source>
        <dbReference type="Proteomes" id="UP000524246"/>
    </source>
</evidence>
<organism evidence="14 15">
    <name type="scientific">SAR324 cluster bacterium</name>
    <dbReference type="NCBI Taxonomy" id="2024889"/>
    <lineage>
        <taxon>Bacteria</taxon>
        <taxon>Deltaproteobacteria</taxon>
        <taxon>SAR324 cluster</taxon>
    </lineage>
</organism>
<evidence type="ECO:0000256" key="9">
    <source>
        <dbReference type="ARBA" id="ARBA00042745"/>
    </source>
</evidence>
<evidence type="ECO:0000259" key="13">
    <source>
        <dbReference type="Pfam" id="PF01728"/>
    </source>
</evidence>
<dbReference type="InterPro" id="IPR002877">
    <property type="entry name" value="RNA_MeTrfase_FtsJ_dom"/>
</dbReference>
<sequence length="199" mass="22093">MASNYKRKDHYYQEAKDQGFRSRAAFKLVEVQKKYNLIKPGSKVLDLGCWPGGWLQIAAEFVGPQGKVIGVDLVETEFLKESNVITLQGDVRSEATLEKCLNSANGSFDVILSDMAPKLSGIREVDENATLECAELAYGACKKCLKMKGAIVIKMFKSASADEFVKRLRLSFAKVSRVELDSTRKTSNEFYVIATAFKG</sequence>
<name>A0A7X9FQN0_9DELT</name>
<reference evidence="14 15" key="1">
    <citation type="journal article" date="2020" name="Biotechnol. Biofuels">
        <title>New insights from the biogas microbiome by comprehensive genome-resolved metagenomics of nearly 1600 species originating from multiple anaerobic digesters.</title>
        <authorList>
            <person name="Campanaro S."/>
            <person name="Treu L."/>
            <person name="Rodriguez-R L.M."/>
            <person name="Kovalovszki A."/>
            <person name="Ziels R.M."/>
            <person name="Maus I."/>
            <person name="Zhu X."/>
            <person name="Kougias P.G."/>
            <person name="Basile A."/>
            <person name="Luo G."/>
            <person name="Schluter A."/>
            <person name="Konstantinidis K.T."/>
            <person name="Angelidaki I."/>
        </authorList>
    </citation>
    <scope>NUCLEOTIDE SEQUENCE [LARGE SCALE GENOMIC DNA]</scope>
    <source>
        <strain evidence="14">AS27yjCOA_65</strain>
    </source>
</reference>
<comment type="subcellular location">
    <subcellularLocation>
        <location evidence="11">Cytoplasm</location>
    </subcellularLocation>
</comment>
<dbReference type="GO" id="GO:0005737">
    <property type="term" value="C:cytoplasm"/>
    <property type="evidence" value="ECO:0007669"/>
    <property type="project" value="UniProtKB-SubCell"/>
</dbReference>
<dbReference type="AlphaFoldDB" id="A0A7X9FQN0"/>
<accession>A0A7X9FQN0</accession>
<evidence type="ECO:0000256" key="12">
    <source>
        <dbReference type="PIRSR" id="PIRSR005461-1"/>
    </source>
</evidence>
<dbReference type="Proteomes" id="UP000524246">
    <property type="component" value="Unassembled WGS sequence"/>
</dbReference>
<proteinExistence type="inferred from homology"/>
<feature type="binding site" evidence="11">
    <location>
        <position position="90"/>
    </location>
    <ligand>
        <name>S-adenosyl-L-methionine</name>
        <dbReference type="ChEBI" id="CHEBI:59789"/>
    </ligand>
</feature>
<dbReference type="GO" id="GO:0008650">
    <property type="term" value="F:rRNA (uridine-2'-O-)-methyltransferase activity"/>
    <property type="evidence" value="ECO:0007669"/>
    <property type="project" value="UniProtKB-UniRule"/>
</dbReference>
<evidence type="ECO:0000256" key="11">
    <source>
        <dbReference type="HAMAP-Rule" id="MF_01547"/>
    </source>
</evidence>
<evidence type="ECO:0000256" key="4">
    <source>
        <dbReference type="ARBA" id="ARBA00022691"/>
    </source>
</evidence>
<evidence type="ECO:0000256" key="2">
    <source>
        <dbReference type="ARBA" id="ARBA00022603"/>
    </source>
</evidence>
<dbReference type="Pfam" id="PF01728">
    <property type="entry name" value="FtsJ"/>
    <property type="match status" value="1"/>
</dbReference>
<comment type="function">
    <text evidence="5 11">Specifically methylates the uridine in position 2552 of 23S rRNA at the 2'-O position of the ribose in the fully assembled 50S ribosomal subunit.</text>
</comment>
<dbReference type="Gene3D" id="3.40.50.150">
    <property type="entry name" value="Vaccinia Virus protein VP39"/>
    <property type="match status" value="1"/>
</dbReference>
<dbReference type="HAMAP" id="MF_01547">
    <property type="entry name" value="RNA_methyltr_E"/>
    <property type="match status" value="1"/>
</dbReference>
<feature type="domain" description="Ribosomal RNA methyltransferase FtsJ" evidence="13">
    <location>
        <begin position="20"/>
        <end position="196"/>
    </location>
</feature>
<feature type="binding site" evidence="11">
    <location>
        <position position="52"/>
    </location>
    <ligand>
        <name>S-adenosyl-L-methionine</name>
        <dbReference type="ChEBI" id="CHEBI:59789"/>
    </ligand>
</feature>
<evidence type="ECO:0000256" key="7">
    <source>
        <dbReference type="ARBA" id="ARBA00041129"/>
    </source>
</evidence>
<keyword evidence="11" id="KW-0963">Cytoplasm</keyword>
<evidence type="ECO:0000256" key="1">
    <source>
        <dbReference type="ARBA" id="ARBA00022552"/>
    </source>
</evidence>
<evidence type="ECO:0000256" key="10">
    <source>
        <dbReference type="ARBA" id="ARBA00048970"/>
    </source>
</evidence>
<dbReference type="InterPro" id="IPR029063">
    <property type="entry name" value="SAM-dependent_MTases_sf"/>
</dbReference>
<gene>
    <name evidence="11" type="primary">rlmE</name>
    <name evidence="11" type="synonym">ftsJ</name>
    <name evidence="11" type="synonym">rrmJ</name>
    <name evidence="14" type="ORF">GYA55_05165</name>
</gene>